<feature type="compositionally biased region" description="Polar residues" evidence="2">
    <location>
        <begin position="176"/>
        <end position="188"/>
    </location>
</feature>
<reference evidence="3 4" key="1">
    <citation type="submission" date="2018-06" db="EMBL/GenBank/DDBJ databases">
        <title>Complete Genomes of Monosporascus.</title>
        <authorList>
            <person name="Robinson A.J."/>
            <person name="Natvig D.O."/>
        </authorList>
    </citation>
    <scope>NUCLEOTIDE SEQUENCE [LARGE SCALE GENOMIC DNA]</scope>
    <source>
        <strain evidence="3 4">CBS 110550</strain>
    </source>
</reference>
<feature type="compositionally biased region" description="Polar residues" evidence="2">
    <location>
        <begin position="31"/>
        <end position="41"/>
    </location>
</feature>
<protein>
    <submittedName>
        <fullName evidence="3">Uncharacterized protein</fullName>
    </submittedName>
</protein>
<keyword evidence="1" id="KW-0175">Coiled coil</keyword>
<evidence type="ECO:0000313" key="3">
    <source>
        <dbReference type="EMBL" id="RYP00234.1"/>
    </source>
</evidence>
<organism evidence="3 4">
    <name type="scientific">Monosporascus ibericus</name>
    <dbReference type="NCBI Taxonomy" id="155417"/>
    <lineage>
        <taxon>Eukaryota</taxon>
        <taxon>Fungi</taxon>
        <taxon>Dikarya</taxon>
        <taxon>Ascomycota</taxon>
        <taxon>Pezizomycotina</taxon>
        <taxon>Sordariomycetes</taxon>
        <taxon>Xylariomycetidae</taxon>
        <taxon>Xylariales</taxon>
        <taxon>Xylariales incertae sedis</taxon>
        <taxon>Monosporascus</taxon>
    </lineage>
</organism>
<dbReference type="STRING" id="155417.A0A4Q4T4E3"/>
<evidence type="ECO:0000256" key="1">
    <source>
        <dbReference type="SAM" id="Coils"/>
    </source>
</evidence>
<proteinExistence type="predicted"/>
<feature type="coiled-coil region" evidence="1">
    <location>
        <begin position="1"/>
        <end position="28"/>
    </location>
</feature>
<feature type="region of interest" description="Disordered" evidence="2">
    <location>
        <begin position="29"/>
        <end position="107"/>
    </location>
</feature>
<dbReference type="Proteomes" id="UP000293360">
    <property type="component" value="Unassembled WGS sequence"/>
</dbReference>
<feature type="region of interest" description="Disordered" evidence="2">
    <location>
        <begin position="153"/>
        <end position="188"/>
    </location>
</feature>
<name>A0A4Q4T4E3_9PEZI</name>
<accession>A0A4Q4T4E3</accession>
<sequence length="223" mass="24873">MEDLVERVANAMMERDRLQEQIDDVIERQSIYASSRPSTAHGQPEMEPMPDIPALPPDAPSFSERLSTDRPRTAPSKAPTRVTYQANSSRKVESRVPPPPLPLRLRPPLRKKKSFSRVSTWLFPGGEHQRDISLDSITNLPKPVTGAEGFYQVAQPGPSRRSSLETASPVSEWGTEEQTVPTSWSPGSDKTIKAIIAETRMTPVLRRQELVSRPPRRSVGVAF</sequence>
<feature type="compositionally biased region" description="Pro residues" evidence="2">
    <location>
        <begin position="50"/>
        <end position="59"/>
    </location>
</feature>
<dbReference type="EMBL" id="QJNU01000395">
    <property type="protein sequence ID" value="RYP00234.1"/>
    <property type="molecule type" value="Genomic_DNA"/>
</dbReference>
<comment type="caution">
    <text evidence="3">The sequence shown here is derived from an EMBL/GenBank/DDBJ whole genome shotgun (WGS) entry which is preliminary data.</text>
</comment>
<keyword evidence="4" id="KW-1185">Reference proteome</keyword>
<gene>
    <name evidence="3" type="ORF">DL764_006570</name>
</gene>
<dbReference type="AlphaFoldDB" id="A0A4Q4T4E3"/>
<feature type="compositionally biased region" description="Polar residues" evidence="2">
    <location>
        <begin position="160"/>
        <end position="169"/>
    </location>
</feature>
<dbReference type="OrthoDB" id="3595619at2759"/>
<evidence type="ECO:0000256" key="2">
    <source>
        <dbReference type="SAM" id="MobiDB-lite"/>
    </source>
</evidence>
<evidence type="ECO:0000313" key="4">
    <source>
        <dbReference type="Proteomes" id="UP000293360"/>
    </source>
</evidence>